<comment type="caution">
    <text evidence="2">The sequence shown here is derived from an EMBL/GenBank/DDBJ whole genome shotgun (WGS) entry which is preliminary data.</text>
</comment>
<dbReference type="AlphaFoldDB" id="A0AAD9YCT5"/>
<reference evidence="2" key="1">
    <citation type="submission" date="2023-02" db="EMBL/GenBank/DDBJ databases">
        <title>Colletotrichum kahawae CIFC_Que2 genome sequencing and assembly.</title>
        <authorList>
            <person name="Baroncelli R."/>
        </authorList>
    </citation>
    <scope>NUCLEOTIDE SEQUENCE</scope>
    <source>
        <strain evidence="2">CIFC_Que2</strain>
    </source>
</reference>
<keyword evidence="3" id="KW-1185">Reference proteome</keyword>
<name>A0AAD9YCT5_COLKA</name>
<feature type="region of interest" description="Disordered" evidence="1">
    <location>
        <begin position="47"/>
        <end position="75"/>
    </location>
</feature>
<gene>
    <name evidence="2" type="ORF">CKAH01_16594</name>
</gene>
<evidence type="ECO:0000313" key="3">
    <source>
        <dbReference type="Proteomes" id="UP001281614"/>
    </source>
</evidence>
<accession>A0AAD9YCT5</accession>
<organism evidence="2 3">
    <name type="scientific">Colletotrichum kahawae</name>
    <name type="common">Coffee berry disease fungus</name>
    <dbReference type="NCBI Taxonomy" id="34407"/>
    <lineage>
        <taxon>Eukaryota</taxon>
        <taxon>Fungi</taxon>
        <taxon>Dikarya</taxon>
        <taxon>Ascomycota</taxon>
        <taxon>Pezizomycotina</taxon>
        <taxon>Sordariomycetes</taxon>
        <taxon>Hypocreomycetidae</taxon>
        <taxon>Glomerellales</taxon>
        <taxon>Glomerellaceae</taxon>
        <taxon>Colletotrichum</taxon>
        <taxon>Colletotrichum gloeosporioides species complex</taxon>
    </lineage>
</organism>
<dbReference type="EMBL" id="VYYT01000175">
    <property type="protein sequence ID" value="KAK2760098.1"/>
    <property type="molecule type" value="Genomic_DNA"/>
</dbReference>
<protein>
    <submittedName>
        <fullName evidence="2">Uncharacterized protein</fullName>
    </submittedName>
</protein>
<sequence length="75" mass="8317">MKQTRRSSAINRYDLQVRPFESDEPSATSTKNLANTARIANARGRMQSMALQKSKDKNTAPSGVKDMGQDIFLEG</sequence>
<dbReference type="Proteomes" id="UP001281614">
    <property type="component" value="Unassembled WGS sequence"/>
</dbReference>
<evidence type="ECO:0000256" key="1">
    <source>
        <dbReference type="SAM" id="MobiDB-lite"/>
    </source>
</evidence>
<proteinExistence type="predicted"/>
<evidence type="ECO:0000313" key="2">
    <source>
        <dbReference type="EMBL" id="KAK2760098.1"/>
    </source>
</evidence>